<reference evidence="3" key="2">
    <citation type="submission" date="2025-08" db="UniProtKB">
        <authorList>
            <consortium name="RefSeq"/>
        </authorList>
    </citation>
    <scope>IDENTIFICATION</scope>
    <source>
        <tissue evidence="3">Blood</tissue>
    </source>
</reference>
<reference evidence="2" key="1">
    <citation type="journal article" date="2016" name="Nat. Commun.">
        <title>The channel catfish genome sequence provides insights into the evolution of scale formation in teleosts.</title>
        <authorList>
            <person name="Liu Z."/>
            <person name="Liu S."/>
            <person name="Yao J."/>
            <person name="Bao L."/>
            <person name="Zhang J."/>
            <person name="Li Y."/>
            <person name="Jiang C."/>
            <person name="Sun L."/>
            <person name="Wang R."/>
            <person name="Zhang Y."/>
            <person name="Zhou T."/>
            <person name="Zeng Q."/>
            <person name="Fu Q."/>
            <person name="Gao S."/>
            <person name="Li N."/>
            <person name="Koren S."/>
            <person name="Jiang Y."/>
            <person name="Zimin A."/>
            <person name="Xu P."/>
            <person name="Phillippy A.M."/>
            <person name="Geng X."/>
            <person name="Song L."/>
            <person name="Sun F."/>
            <person name="Li C."/>
            <person name="Wang X."/>
            <person name="Chen A."/>
            <person name="Jin Y."/>
            <person name="Yuan Z."/>
            <person name="Yang Y."/>
            <person name="Tan S."/>
            <person name="Peatman E."/>
            <person name="Lu J."/>
            <person name="Qin Z."/>
            <person name="Dunham R."/>
            <person name="Li Z."/>
            <person name="Sonstegard T."/>
            <person name="Feng J."/>
            <person name="Danzmann R.G."/>
            <person name="Schroeder S."/>
            <person name="Scheffler B."/>
            <person name="Duke M.V."/>
            <person name="Ballard L."/>
            <person name="Kucuktas H."/>
            <person name="Kaltenboeck L."/>
            <person name="Liu H."/>
            <person name="Armbruster J."/>
            <person name="Xie Y."/>
            <person name="Kirby M.L."/>
            <person name="Tian Y."/>
            <person name="Flanagan M.E."/>
            <person name="Mu W."/>
            <person name="Waldbieser G.C."/>
        </authorList>
    </citation>
    <scope>NUCLEOTIDE SEQUENCE [LARGE SCALE GENOMIC DNA]</scope>
    <source>
        <strain evidence="2">SDA103</strain>
    </source>
</reference>
<dbReference type="RefSeq" id="XP_017327432.2">
    <property type="nucleotide sequence ID" value="XM_017471943.3"/>
</dbReference>
<evidence type="ECO:0000313" key="2">
    <source>
        <dbReference type="Proteomes" id="UP000221080"/>
    </source>
</evidence>
<dbReference type="OrthoDB" id="527209at2759"/>
<dbReference type="PANTHER" id="PTHR23093">
    <property type="entry name" value="SIMILAR TO CHROMOSOME 3 OPEN READING FRAME 20"/>
    <property type="match status" value="1"/>
</dbReference>
<organism evidence="2 3">
    <name type="scientific">Ictalurus punctatus</name>
    <name type="common">Channel catfish</name>
    <name type="synonym">Silurus punctatus</name>
    <dbReference type="NCBI Taxonomy" id="7998"/>
    <lineage>
        <taxon>Eukaryota</taxon>
        <taxon>Metazoa</taxon>
        <taxon>Chordata</taxon>
        <taxon>Craniata</taxon>
        <taxon>Vertebrata</taxon>
        <taxon>Euteleostomi</taxon>
        <taxon>Actinopterygii</taxon>
        <taxon>Neopterygii</taxon>
        <taxon>Teleostei</taxon>
        <taxon>Ostariophysi</taxon>
        <taxon>Siluriformes</taxon>
        <taxon>Ictaluridae</taxon>
        <taxon>Ictalurus</taxon>
    </lineage>
</organism>
<dbReference type="GeneID" id="108267654"/>
<sequence>MSAFQYPWIQSTHWHCARPRRRVKWTVQASQVEEHPHPFQMEKKAAVPQSGFHGVLGYSRESEWRKSNLQPPSTSDHTVLCEICGAKAKPLLDFSKTLSPEDFCCPGNMEVFKKLEQEWHLLQGHCAEYSQEHDSNLEKAWEHRDRARLQRVAEECLRKAKKLSSGNQTEIPGCKVTSSGLYTTITFRLSDYIRFRESERLSARENDIKEANPRPSQLCSTNSSLPAGFGLCHHQGHMQKFYSNGNKFLTALPDGTAQIFYPSGNLAIIAFIDDTEGVCIVLDDLRSSSPIRAFFQSSGIADCYHSNGSTWLHMDAWGGLSLNEDRSRRSKWKWTDNTNNLTPFKPIFQSLNKNIGVRVRGQGSVFVTFLASGQHARFSVGSCIKPSDPTPSLRKDELMLQVSQVNARLALERLRWCLDFHSDASRRSLRLPPGLISEGQRLLRLSSSIRMEEKDKAYIQHCLQDCQ</sequence>
<feature type="domain" description="FAM194 C-terminal" evidence="1">
    <location>
        <begin position="237"/>
        <end position="424"/>
    </location>
</feature>
<keyword evidence="2" id="KW-1185">Reference proteome</keyword>
<dbReference type="InterPro" id="IPR029281">
    <property type="entry name" value="FAM194_C"/>
</dbReference>
<gene>
    <name evidence="3" type="primary">LOC108267654</name>
</gene>
<dbReference type="Pfam" id="PF14977">
    <property type="entry name" value="FAM194"/>
    <property type="match status" value="1"/>
</dbReference>
<name>A0A2D0RA45_ICTPU</name>
<protein>
    <submittedName>
        <fullName evidence="3">Glutamate-rich protein 6 isoform X1</fullName>
    </submittedName>
</protein>
<dbReference type="Proteomes" id="UP000221080">
    <property type="component" value="Chromosome 7"/>
</dbReference>
<dbReference type="AlphaFoldDB" id="A0A2D0RA45"/>
<proteinExistence type="predicted"/>
<accession>A0A2D0RA45</accession>
<dbReference type="PANTHER" id="PTHR23093:SF18">
    <property type="entry name" value="GLUTAMATE RICH 6"/>
    <property type="match status" value="1"/>
</dbReference>
<evidence type="ECO:0000259" key="1">
    <source>
        <dbReference type="Pfam" id="PF14977"/>
    </source>
</evidence>
<evidence type="ECO:0000313" key="3">
    <source>
        <dbReference type="RefSeq" id="XP_017327432.2"/>
    </source>
</evidence>